<dbReference type="AlphaFoldDB" id="A0A9K3J573"/>
<dbReference type="Proteomes" id="UP000215914">
    <property type="component" value="Unassembled WGS sequence"/>
</dbReference>
<feature type="transmembrane region" description="Helical" evidence="1">
    <location>
        <begin position="34"/>
        <end position="51"/>
    </location>
</feature>
<dbReference type="EMBL" id="MNCJ02000319">
    <property type="protein sequence ID" value="KAF5809126.1"/>
    <property type="molecule type" value="Genomic_DNA"/>
</dbReference>
<keyword evidence="3" id="KW-1185">Reference proteome</keyword>
<sequence>MDYLQINHPCISIKFHDIKIICIFHYLYFHKNSYVFWSFVLAYFYLPLLVYTKKKNLIKSFIKGPNK</sequence>
<reference evidence="2" key="2">
    <citation type="submission" date="2020-06" db="EMBL/GenBank/DDBJ databases">
        <title>Helianthus annuus Genome sequencing and assembly Release 2.</title>
        <authorList>
            <person name="Gouzy J."/>
            <person name="Langlade N."/>
            <person name="Munos S."/>
        </authorList>
    </citation>
    <scope>NUCLEOTIDE SEQUENCE</scope>
    <source>
        <tissue evidence="2">Leaves</tissue>
    </source>
</reference>
<organism evidence="2 3">
    <name type="scientific">Helianthus annuus</name>
    <name type="common">Common sunflower</name>
    <dbReference type="NCBI Taxonomy" id="4232"/>
    <lineage>
        <taxon>Eukaryota</taxon>
        <taxon>Viridiplantae</taxon>
        <taxon>Streptophyta</taxon>
        <taxon>Embryophyta</taxon>
        <taxon>Tracheophyta</taxon>
        <taxon>Spermatophyta</taxon>
        <taxon>Magnoliopsida</taxon>
        <taxon>eudicotyledons</taxon>
        <taxon>Gunneridae</taxon>
        <taxon>Pentapetalae</taxon>
        <taxon>asterids</taxon>
        <taxon>campanulids</taxon>
        <taxon>Asterales</taxon>
        <taxon>Asteraceae</taxon>
        <taxon>Asteroideae</taxon>
        <taxon>Heliantheae alliance</taxon>
        <taxon>Heliantheae</taxon>
        <taxon>Helianthus</taxon>
    </lineage>
</organism>
<evidence type="ECO:0000313" key="2">
    <source>
        <dbReference type="EMBL" id="KAF5809126.1"/>
    </source>
</evidence>
<evidence type="ECO:0000313" key="3">
    <source>
        <dbReference type="Proteomes" id="UP000215914"/>
    </source>
</evidence>
<reference evidence="2" key="1">
    <citation type="journal article" date="2017" name="Nature">
        <title>The sunflower genome provides insights into oil metabolism, flowering and Asterid evolution.</title>
        <authorList>
            <person name="Badouin H."/>
            <person name="Gouzy J."/>
            <person name="Grassa C.J."/>
            <person name="Murat F."/>
            <person name="Staton S.E."/>
            <person name="Cottret L."/>
            <person name="Lelandais-Briere C."/>
            <person name="Owens G.L."/>
            <person name="Carrere S."/>
            <person name="Mayjonade B."/>
            <person name="Legrand L."/>
            <person name="Gill N."/>
            <person name="Kane N.C."/>
            <person name="Bowers J.E."/>
            <person name="Hubner S."/>
            <person name="Bellec A."/>
            <person name="Berard A."/>
            <person name="Berges H."/>
            <person name="Blanchet N."/>
            <person name="Boniface M.C."/>
            <person name="Brunel D."/>
            <person name="Catrice O."/>
            <person name="Chaidir N."/>
            <person name="Claudel C."/>
            <person name="Donnadieu C."/>
            <person name="Faraut T."/>
            <person name="Fievet G."/>
            <person name="Helmstetter N."/>
            <person name="King M."/>
            <person name="Knapp S.J."/>
            <person name="Lai Z."/>
            <person name="Le Paslier M.C."/>
            <person name="Lippi Y."/>
            <person name="Lorenzon L."/>
            <person name="Mandel J.R."/>
            <person name="Marage G."/>
            <person name="Marchand G."/>
            <person name="Marquand E."/>
            <person name="Bret-Mestries E."/>
            <person name="Morien E."/>
            <person name="Nambeesan S."/>
            <person name="Nguyen T."/>
            <person name="Pegot-Espagnet P."/>
            <person name="Pouilly N."/>
            <person name="Raftis F."/>
            <person name="Sallet E."/>
            <person name="Schiex T."/>
            <person name="Thomas J."/>
            <person name="Vandecasteele C."/>
            <person name="Vares D."/>
            <person name="Vear F."/>
            <person name="Vautrin S."/>
            <person name="Crespi M."/>
            <person name="Mangin B."/>
            <person name="Burke J.M."/>
            <person name="Salse J."/>
            <person name="Munos S."/>
            <person name="Vincourt P."/>
            <person name="Rieseberg L.H."/>
            <person name="Langlade N.B."/>
        </authorList>
    </citation>
    <scope>NUCLEOTIDE SEQUENCE</scope>
    <source>
        <tissue evidence="2">Leaves</tissue>
    </source>
</reference>
<accession>A0A9K3J573</accession>
<proteinExistence type="predicted"/>
<comment type="caution">
    <text evidence="2">The sequence shown here is derived from an EMBL/GenBank/DDBJ whole genome shotgun (WGS) entry which is preliminary data.</text>
</comment>
<evidence type="ECO:0000256" key="1">
    <source>
        <dbReference type="SAM" id="Phobius"/>
    </source>
</evidence>
<keyword evidence="1" id="KW-0472">Membrane</keyword>
<gene>
    <name evidence="2" type="ORF">HanXRQr2_Chr04g0153441</name>
</gene>
<keyword evidence="1" id="KW-0812">Transmembrane</keyword>
<name>A0A9K3J573_HELAN</name>
<protein>
    <submittedName>
        <fullName evidence="2">Uncharacterized protein</fullName>
    </submittedName>
</protein>
<keyword evidence="1" id="KW-1133">Transmembrane helix</keyword>
<dbReference type="Gramene" id="mRNA:HanXRQr2_Chr04g0153441">
    <property type="protein sequence ID" value="CDS:HanXRQr2_Chr04g0153441.1"/>
    <property type="gene ID" value="HanXRQr2_Chr04g0153441"/>
</dbReference>